<keyword evidence="1" id="KW-0812">Transmembrane</keyword>
<gene>
    <name evidence="2" type="ORF">R54876_GBNLAHCA_01166</name>
</gene>
<reference evidence="2 3" key="1">
    <citation type="submission" date="2024-01" db="EMBL/GenBank/DDBJ databases">
        <authorList>
            <person name="Botero Cardona J."/>
        </authorList>
    </citation>
    <scope>NUCLEOTIDE SEQUENCE [LARGE SCALE GENOMIC DNA]</scope>
    <source>
        <strain evidence="2 3">LMG 33000</strain>
    </source>
</reference>
<feature type="transmembrane region" description="Helical" evidence="1">
    <location>
        <begin position="47"/>
        <end position="64"/>
    </location>
</feature>
<dbReference type="EMBL" id="CAWVOH010000002">
    <property type="protein sequence ID" value="CAK8054596.1"/>
    <property type="molecule type" value="Genomic_DNA"/>
</dbReference>
<proteinExistence type="predicted"/>
<sequence length="133" mass="15187">MSSYGRIQSNITPLNAKIAHQIEASANQRDRAAAHYRKAHARRKKRIMWIGLLVTMIFLAQLLIGQVNLHAANKSLTTSEQKLESAKSTNKDLKKNVSQLNDPSYLQQILREKYGYTRQGEIIYNLPDYSSDK</sequence>
<dbReference type="PANTHER" id="PTHR40027:SF1">
    <property type="entry name" value="CELL DIVISION PROTEIN DIVIC"/>
    <property type="match status" value="1"/>
</dbReference>
<keyword evidence="1" id="KW-0472">Membrane</keyword>
<comment type="caution">
    <text evidence="2">The sequence shown here is derived from an EMBL/GenBank/DDBJ whole genome shotgun (WGS) entry which is preliminary data.</text>
</comment>
<keyword evidence="3" id="KW-1185">Reference proteome</keyword>
<protein>
    <submittedName>
        <fullName evidence="2">Cell division protein FtsB (FtsB)</fullName>
    </submittedName>
</protein>
<evidence type="ECO:0000313" key="3">
    <source>
        <dbReference type="Proteomes" id="UP001314241"/>
    </source>
</evidence>
<organism evidence="2 3">
    <name type="scientific">Eupransor demetentiae</name>
    <dbReference type="NCBI Taxonomy" id="3109584"/>
    <lineage>
        <taxon>Bacteria</taxon>
        <taxon>Bacillati</taxon>
        <taxon>Bacillota</taxon>
        <taxon>Bacilli</taxon>
        <taxon>Lactobacillales</taxon>
        <taxon>Lactobacillaceae</taxon>
        <taxon>Eupransor</taxon>
    </lineage>
</organism>
<dbReference type="InterPro" id="IPR007060">
    <property type="entry name" value="FtsL/DivIC"/>
</dbReference>
<dbReference type="Pfam" id="PF04977">
    <property type="entry name" value="DivIC"/>
    <property type="match status" value="1"/>
</dbReference>
<dbReference type="RefSeq" id="WP_349642140.1">
    <property type="nucleotide sequence ID" value="NZ_CAWVOH010000002.1"/>
</dbReference>
<evidence type="ECO:0000313" key="2">
    <source>
        <dbReference type="EMBL" id="CAK8054596.1"/>
    </source>
</evidence>
<keyword evidence="2" id="KW-0131">Cell cycle</keyword>
<keyword evidence="1" id="KW-1133">Transmembrane helix</keyword>
<dbReference type="PANTHER" id="PTHR40027">
    <property type="entry name" value="CELL DIVISION PROTEIN DIVIC"/>
    <property type="match status" value="1"/>
</dbReference>
<dbReference type="InterPro" id="IPR039076">
    <property type="entry name" value="DivIC"/>
</dbReference>
<dbReference type="GO" id="GO:0051301">
    <property type="term" value="P:cell division"/>
    <property type="evidence" value="ECO:0007669"/>
    <property type="project" value="UniProtKB-KW"/>
</dbReference>
<name>A0ABM9N5V5_9LACO</name>
<evidence type="ECO:0000256" key="1">
    <source>
        <dbReference type="SAM" id="Phobius"/>
    </source>
</evidence>
<keyword evidence="2" id="KW-0132">Cell division</keyword>
<dbReference type="Proteomes" id="UP001314241">
    <property type="component" value="Unassembled WGS sequence"/>
</dbReference>
<accession>A0ABM9N5V5</accession>